<dbReference type="EMBL" id="DXET01000146">
    <property type="protein sequence ID" value="HIX81656.1"/>
    <property type="molecule type" value="Genomic_DNA"/>
</dbReference>
<organism evidence="1 2">
    <name type="scientific">Candidatus Erysipelatoclostridium merdavium</name>
    <dbReference type="NCBI Taxonomy" id="2838566"/>
    <lineage>
        <taxon>Bacteria</taxon>
        <taxon>Bacillati</taxon>
        <taxon>Bacillota</taxon>
        <taxon>Erysipelotrichia</taxon>
        <taxon>Erysipelotrichales</taxon>
        <taxon>Erysipelotrichales incertae sedis</taxon>
    </lineage>
</organism>
<gene>
    <name evidence="1" type="ORF">H9980_06760</name>
</gene>
<protein>
    <submittedName>
        <fullName evidence="1">Uncharacterized protein</fullName>
    </submittedName>
</protein>
<dbReference type="AlphaFoldDB" id="A0A9D2BML2"/>
<dbReference type="Proteomes" id="UP000886724">
    <property type="component" value="Unassembled WGS sequence"/>
</dbReference>
<accession>A0A9D2BML2</accession>
<sequence>MEKKLSNLFFKNLLIERNLIPLIINQALFNGKDYIKNEDLLDIDIAFIKEEIEIMSNKIQNFDLIVKRFANQIFLLVIAKYQSDIDQDILKIYERFCYESIATKIILSDDKFKNLQPNVYTFVIIHSEPKKQLYN</sequence>
<evidence type="ECO:0000313" key="2">
    <source>
        <dbReference type="Proteomes" id="UP000886724"/>
    </source>
</evidence>
<comment type="caution">
    <text evidence="1">The sequence shown here is derived from an EMBL/GenBank/DDBJ whole genome shotgun (WGS) entry which is preliminary data.</text>
</comment>
<reference evidence="1" key="2">
    <citation type="submission" date="2021-04" db="EMBL/GenBank/DDBJ databases">
        <authorList>
            <person name="Gilroy R."/>
        </authorList>
    </citation>
    <scope>NUCLEOTIDE SEQUENCE</scope>
    <source>
        <strain evidence="1">ChiGjej1B1-14440</strain>
    </source>
</reference>
<proteinExistence type="predicted"/>
<reference evidence="1" key="1">
    <citation type="journal article" date="2021" name="PeerJ">
        <title>Extensive microbial diversity within the chicken gut microbiome revealed by metagenomics and culture.</title>
        <authorList>
            <person name="Gilroy R."/>
            <person name="Ravi A."/>
            <person name="Getino M."/>
            <person name="Pursley I."/>
            <person name="Horton D.L."/>
            <person name="Alikhan N.F."/>
            <person name="Baker D."/>
            <person name="Gharbi K."/>
            <person name="Hall N."/>
            <person name="Watson M."/>
            <person name="Adriaenssens E.M."/>
            <person name="Foster-Nyarko E."/>
            <person name="Jarju S."/>
            <person name="Secka A."/>
            <person name="Antonio M."/>
            <person name="Oren A."/>
            <person name="Chaudhuri R.R."/>
            <person name="La Ragione R."/>
            <person name="Hildebrand F."/>
            <person name="Pallen M.J."/>
        </authorList>
    </citation>
    <scope>NUCLEOTIDE SEQUENCE</scope>
    <source>
        <strain evidence="1">ChiGjej1B1-14440</strain>
    </source>
</reference>
<evidence type="ECO:0000313" key="1">
    <source>
        <dbReference type="EMBL" id="HIX81656.1"/>
    </source>
</evidence>
<name>A0A9D2BML2_9FIRM</name>